<evidence type="ECO:0000313" key="6">
    <source>
        <dbReference type="Proteomes" id="UP000193067"/>
    </source>
</evidence>
<dbReference type="InterPro" id="IPR044494">
    <property type="entry name" value="AKR3C2/3"/>
</dbReference>
<dbReference type="Proteomes" id="UP000193067">
    <property type="component" value="Unassembled WGS sequence"/>
</dbReference>
<dbReference type="AlphaFoldDB" id="A0A1Y2IU96"/>
<keyword evidence="6" id="KW-1185">Reference proteome</keyword>
<proteinExistence type="predicted"/>
<dbReference type="CDD" id="cd19120">
    <property type="entry name" value="AKR_AKR3C2-3"/>
    <property type="match status" value="1"/>
</dbReference>
<dbReference type="PRINTS" id="PR00069">
    <property type="entry name" value="ALDKETRDTASE"/>
</dbReference>
<accession>A0A1Y2IU96</accession>
<organism evidence="5 6">
    <name type="scientific">Trametes coccinea (strain BRFM310)</name>
    <name type="common">Pycnoporus coccineus</name>
    <dbReference type="NCBI Taxonomy" id="1353009"/>
    <lineage>
        <taxon>Eukaryota</taxon>
        <taxon>Fungi</taxon>
        <taxon>Dikarya</taxon>
        <taxon>Basidiomycota</taxon>
        <taxon>Agaricomycotina</taxon>
        <taxon>Agaricomycetes</taxon>
        <taxon>Polyporales</taxon>
        <taxon>Polyporaceae</taxon>
        <taxon>Trametes</taxon>
    </lineage>
</organism>
<evidence type="ECO:0000256" key="2">
    <source>
        <dbReference type="PIRSR" id="PIRSR000097-2"/>
    </source>
</evidence>
<feature type="binding site" evidence="2">
    <location>
        <position position="108"/>
    </location>
    <ligand>
        <name>substrate</name>
    </ligand>
</feature>
<dbReference type="Gene3D" id="3.20.20.100">
    <property type="entry name" value="NADP-dependent oxidoreductase domain"/>
    <property type="match status" value="1"/>
</dbReference>
<dbReference type="InterPro" id="IPR036812">
    <property type="entry name" value="NAD(P)_OxRdtase_dom_sf"/>
</dbReference>
<dbReference type="OrthoDB" id="416253at2759"/>
<sequence>MSPLMIQLNDCREIPWLGFGTGTRLLRQDASALVANAIAHGIVHLDTAQLYENEESLGAGIALSGAPREKLFVTTKVADLPEGKTVRESFMESLARLQLDYVDLFLIHTPNRSLKGRLQEAWKELEQLQKEGLAKSIGVSNFRIQDLQEVLEVASVVPAVNQVGGEGLSSSIEYHPYVYKATKPVLEFMKKHNILPTSYGGLIPITLQKGGPVDPVLVSIRERLEKETGQQVTEGQVLGLWLRKQGIPQITTSSKLERVKEYIATESLPDLTSEEMDKIYAEGSKHHFRRYVSCGRSFNTLLTADTLLQARWIDQ</sequence>
<dbReference type="InterPro" id="IPR018170">
    <property type="entry name" value="Aldo/ket_reductase_CS"/>
</dbReference>
<evidence type="ECO:0000256" key="3">
    <source>
        <dbReference type="PIRSR" id="PIRSR000097-3"/>
    </source>
</evidence>
<evidence type="ECO:0000256" key="1">
    <source>
        <dbReference type="PIRSR" id="PIRSR000097-1"/>
    </source>
</evidence>
<gene>
    <name evidence="5" type="ORF">PYCCODRAFT_1363160</name>
</gene>
<dbReference type="PIRSF" id="PIRSF000097">
    <property type="entry name" value="AKR"/>
    <property type="match status" value="1"/>
</dbReference>
<dbReference type="Pfam" id="PF00248">
    <property type="entry name" value="Aldo_ket_red"/>
    <property type="match status" value="1"/>
</dbReference>
<dbReference type="InterPro" id="IPR020471">
    <property type="entry name" value="AKR"/>
</dbReference>
<dbReference type="InterPro" id="IPR023210">
    <property type="entry name" value="NADP_OxRdtase_dom"/>
</dbReference>
<dbReference type="PANTHER" id="PTHR11732">
    <property type="entry name" value="ALDO/KETO REDUCTASE"/>
    <property type="match status" value="1"/>
</dbReference>
<dbReference type="PROSITE" id="PS00062">
    <property type="entry name" value="ALDOKETO_REDUCTASE_2"/>
    <property type="match status" value="1"/>
</dbReference>
<feature type="active site" description="Proton donor" evidence="1">
    <location>
        <position position="51"/>
    </location>
</feature>
<evidence type="ECO:0000259" key="4">
    <source>
        <dbReference type="Pfam" id="PF00248"/>
    </source>
</evidence>
<reference evidence="5 6" key="1">
    <citation type="journal article" date="2015" name="Biotechnol. Biofuels">
        <title>Enhanced degradation of softwood versus hardwood by the white-rot fungus Pycnoporus coccineus.</title>
        <authorList>
            <person name="Couturier M."/>
            <person name="Navarro D."/>
            <person name="Chevret D."/>
            <person name="Henrissat B."/>
            <person name="Piumi F."/>
            <person name="Ruiz-Duenas F.J."/>
            <person name="Martinez A.T."/>
            <person name="Grigoriev I.V."/>
            <person name="Riley R."/>
            <person name="Lipzen A."/>
            <person name="Berrin J.G."/>
            <person name="Master E.R."/>
            <person name="Rosso M.N."/>
        </authorList>
    </citation>
    <scope>NUCLEOTIDE SEQUENCE [LARGE SCALE GENOMIC DNA]</scope>
    <source>
        <strain evidence="5 6">BRFM310</strain>
    </source>
</reference>
<feature type="site" description="Lowers pKa of active site Tyr" evidence="3">
    <location>
        <position position="76"/>
    </location>
</feature>
<name>A0A1Y2IU96_TRAC3</name>
<dbReference type="GO" id="GO:0016652">
    <property type="term" value="F:oxidoreductase activity, acting on NAD(P)H as acceptor"/>
    <property type="evidence" value="ECO:0007669"/>
    <property type="project" value="InterPro"/>
</dbReference>
<dbReference type="EMBL" id="KZ084095">
    <property type="protein sequence ID" value="OSD04729.1"/>
    <property type="molecule type" value="Genomic_DNA"/>
</dbReference>
<feature type="domain" description="NADP-dependent oxidoreductase" evidence="4">
    <location>
        <begin position="21"/>
        <end position="202"/>
    </location>
</feature>
<dbReference type="STRING" id="1353009.A0A1Y2IU96"/>
<evidence type="ECO:0000313" key="5">
    <source>
        <dbReference type="EMBL" id="OSD04729.1"/>
    </source>
</evidence>
<protein>
    <submittedName>
        <fullName evidence="5">Aldo/keto reductase</fullName>
    </submittedName>
</protein>
<dbReference type="SUPFAM" id="SSF51430">
    <property type="entry name" value="NAD(P)-linked oxidoreductase"/>
    <property type="match status" value="1"/>
</dbReference>